<reference evidence="8" key="1">
    <citation type="journal article" date="2019" name="Int. J. Syst. Evol. Microbiol.">
        <title>The Global Catalogue of Microorganisms (GCM) 10K type strain sequencing project: providing services to taxonomists for standard genome sequencing and annotation.</title>
        <authorList>
            <consortium name="The Broad Institute Genomics Platform"/>
            <consortium name="The Broad Institute Genome Sequencing Center for Infectious Disease"/>
            <person name="Wu L."/>
            <person name="Ma J."/>
        </authorList>
    </citation>
    <scope>NUCLEOTIDE SEQUENCE [LARGE SCALE GENOMIC DNA]</scope>
    <source>
        <strain evidence="8">CGMCC 1.12859</strain>
    </source>
</reference>
<comment type="caution">
    <text evidence="7">The sequence shown here is derived from an EMBL/GenBank/DDBJ whole genome shotgun (WGS) entry which is preliminary data.</text>
</comment>
<feature type="transmembrane region" description="Helical" evidence="5">
    <location>
        <begin position="184"/>
        <end position="203"/>
    </location>
</feature>
<protein>
    <submittedName>
        <fullName evidence="7">ABC transporter permease</fullName>
    </submittedName>
</protein>
<feature type="transmembrane region" description="Helical" evidence="5">
    <location>
        <begin position="154"/>
        <end position="177"/>
    </location>
</feature>
<keyword evidence="2 5" id="KW-0812">Transmembrane</keyword>
<dbReference type="Pfam" id="PF01061">
    <property type="entry name" value="ABC2_membrane"/>
    <property type="match status" value="1"/>
</dbReference>
<evidence type="ECO:0000256" key="4">
    <source>
        <dbReference type="ARBA" id="ARBA00023136"/>
    </source>
</evidence>
<gene>
    <name evidence="7" type="ORF">ACFQMG_15295</name>
</gene>
<keyword evidence="3 5" id="KW-1133">Transmembrane helix</keyword>
<feature type="transmembrane region" description="Helical" evidence="5">
    <location>
        <begin position="118"/>
        <end position="142"/>
    </location>
</feature>
<sequence length="279" mass="29213">MTATALPAPVATTATRTTTAGRLLALGRTEAVLLLRNRTALFMALAMPVVLMVSLKGILGQQAEGKPDLDLHAALVNGVVGLVLMFVVYYNLTAAYVARRGELVLKRLRTGEATDLEILVGTALPAVVLGVLECALIAVAGAVRLGLPAPVNPLLMLAGLALGIGLLSTLAAATSAFTKSVETAGLTTMPLLIVAQLGSGLLIPLETMSHGMATVCRALPTTPAFQLLRLGWFGTDGSQPATGFLGTWPQALPHLALGALWLAAAVWAARRWFRWEPRR</sequence>
<evidence type="ECO:0000259" key="6">
    <source>
        <dbReference type="Pfam" id="PF01061"/>
    </source>
</evidence>
<dbReference type="EMBL" id="JBHTAJ010000025">
    <property type="protein sequence ID" value="MFC7180923.1"/>
    <property type="molecule type" value="Genomic_DNA"/>
</dbReference>
<keyword evidence="8" id="KW-1185">Reference proteome</keyword>
<proteinExistence type="predicted"/>
<accession>A0ABW2G146</accession>
<dbReference type="PANTHER" id="PTHR43027:SF2">
    <property type="entry name" value="TRANSPORT PERMEASE PROTEIN"/>
    <property type="match status" value="1"/>
</dbReference>
<evidence type="ECO:0000313" key="7">
    <source>
        <dbReference type="EMBL" id="MFC7180923.1"/>
    </source>
</evidence>
<dbReference type="PANTHER" id="PTHR43027">
    <property type="entry name" value="DOXORUBICIN RESISTANCE ABC TRANSPORTER PERMEASE PROTEIN DRRC-RELATED"/>
    <property type="match status" value="1"/>
</dbReference>
<feature type="transmembrane region" description="Helical" evidence="5">
    <location>
        <begin position="40"/>
        <end position="59"/>
    </location>
</feature>
<dbReference type="InterPro" id="IPR052902">
    <property type="entry name" value="ABC-2_transporter"/>
</dbReference>
<name>A0ABW2G146_9ACTN</name>
<evidence type="ECO:0000313" key="8">
    <source>
        <dbReference type="Proteomes" id="UP001596435"/>
    </source>
</evidence>
<evidence type="ECO:0000256" key="2">
    <source>
        <dbReference type="ARBA" id="ARBA00022692"/>
    </source>
</evidence>
<comment type="subcellular location">
    <subcellularLocation>
        <location evidence="1">Membrane</location>
        <topology evidence="1">Multi-pass membrane protein</topology>
    </subcellularLocation>
</comment>
<evidence type="ECO:0000256" key="5">
    <source>
        <dbReference type="SAM" id="Phobius"/>
    </source>
</evidence>
<organism evidence="7 8">
    <name type="scientific">Kitasatospora paranensis</name>
    <dbReference type="NCBI Taxonomy" id="258053"/>
    <lineage>
        <taxon>Bacteria</taxon>
        <taxon>Bacillati</taxon>
        <taxon>Actinomycetota</taxon>
        <taxon>Actinomycetes</taxon>
        <taxon>Kitasatosporales</taxon>
        <taxon>Streptomycetaceae</taxon>
        <taxon>Kitasatospora</taxon>
    </lineage>
</organism>
<keyword evidence="4 5" id="KW-0472">Membrane</keyword>
<dbReference type="InterPro" id="IPR013525">
    <property type="entry name" value="ABC2_TM"/>
</dbReference>
<feature type="domain" description="ABC-2 type transporter transmembrane" evidence="6">
    <location>
        <begin position="24"/>
        <end position="230"/>
    </location>
</feature>
<dbReference type="RefSeq" id="WP_345706721.1">
    <property type="nucleotide sequence ID" value="NZ_BAABKV010000001.1"/>
</dbReference>
<evidence type="ECO:0000256" key="1">
    <source>
        <dbReference type="ARBA" id="ARBA00004141"/>
    </source>
</evidence>
<feature type="transmembrane region" description="Helical" evidence="5">
    <location>
        <begin position="251"/>
        <end position="269"/>
    </location>
</feature>
<evidence type="ECO:0000256" key="3">
    <source>
        <dbReference type="ARBA" id="ARBA00022989"/>
    </source>
</evidence>
<dbReference type="Proteomes" id="UP001596435">
    <property type="component" value="Unassembled WGS sequence"/>
</dbReference>
<feature type="transmembrane region" description="Helical" evidence="5">
    <location>
        <begin position="71"/>
        <end position="97"/>
    </location>
</feature>